<protein>
    <submittedName>
        <fullName evidence="1">Uncharacterized protein</fullName>
    </submittedName>
</protein>
<accession>U4LH43</accession>
<sequence>MSRDLVGSGVLGDFQMIALILHCMQVPIAVISKLRPTRVVIGDFLPVFQNIVDSPLGRIEFAVAIMHICTTNQPQALCLK</sequence>
<organism evidence="1 2">
    <name type="scientific">Pyronema omphalodes (strain CBS 100304)</name>
    <name type="common">Pyronema confluens</name>
    <dbReference type="NCBI Taxonomy" id="1076935"/>
    <lineage>
        <taxon>Eukaryota</taxon>
        <taxon>Fungi</taxon>
        <taxon>Dikarya</taxon>
        <taxon>Ascomycota</taxon>
        <taxon>Pezizomycotina</taxon>
        <taxon>Pezizomycetes</taxon>
        <taxon>Pezizales</taxon>
        <taxon>Pyronemataceae</taxon>
        <taxon>Pyronema</taxon>
    </lineage>
</organism>
<keyword evidence="2" id="KW-1185">Reference proteome</keyword>
<evidence type="ECO:0000313" key="2">
    <source>
        <dbReference type="Proteomes" id="UP000018144"/>
    </source>
</evidence>
<name>U4LH43_PYROM</name>
<reference evidence="1 2" key="1">
    <citation type="journal article" date="2013" name="PLoS Genet.">
        <title>The genome and development-dependent transcriptomes of Pyronema confluens: a window into fungal evolution.</title>
        <authorList>
            <person name="Traeger S."/>
            <person name="Altegoer F."/>
            <person name="Freitag M."/>
            <person name="Gabaldon T."/>
            <person name="Kempken F."/>
            <person name="Kumar A."/>
            <person name="Marcet-Houben M."/>
            <person name="Poggeler S."/>
            <person name="Stajich J.E."/>
            <person name="Nowrousian M."/>
        </authorList>
    </citation>
    <scope>NUCLEOTIDE SEQUENCE [LARGE SCALE GENOMIC DNA]</scope>
    <source>
        <strain evidence="2">CBS 100304</strain>
        <tissue evidence="1">Vegetative mycelium</tissue>
    </source>
</reference>
<proteinExistence type="predicted"/>
<evidence type="ECO:0000313" key="1">
    <source>
        <dbReference type="EMBL" id="CCX30822.1"/>
    </source>
</evidence>
<dbReference type="AlphaFoldDB" id="U4LH43"/>
<dbReference type="EMBL" id="HF935497">
    <property type="protein sequence ID" value="CCX30822.1"/>
    <property type="molecule type" value="Genomic_DNA"/>
</dbReference>
<dbReference type="Proteomes" id="UP000018144">
    <property type="component" value="Unassembled WGS sequence"/>
</dbReference>
<gene>
    <name evidence="1" type="ORF">PCON_09423</name>
</gene>